<evidence type="ECO:0000313" key="7">
    <source>
        <dbReference type="EMBL" id="EMA33212.1"/>
    </source>
</evidence>
<evidence type="ECO:0000256" key="5">
    <source>
        <dbReference type="SAM" id="Phobius"/>
    </source>
</evidence>
<dbReference type="PATRIC" id="fig|1227454.3.peg.2972"/>
<keyword evidence="3 5" id="KW-1133">Transmembrane helix</keyword>
<dbReference type="Gene3D" id="1.20.120.610">
    <property type="entry name" value="lithium bound rotor ring of v- atpase"/>
    <property type="match status" value="1"/>
</dbReference>
<evidence type="ECO:0000259" key="6">
    <source>
        <dbReference type="Pfam" id="PF00137"/>
    </source>
</evidence>
<dbReference type="GO" id="GO:0015078">
    <property type="term" value="F:proton transmembrane transporter activity"/>
    <property type="evidence" value="ECO:0007669"/>
    <property type="project" value="InterPro"/>
</dbReference>
<evidence type="ECO:0000256" key="3">
    <source>
        <dbReference type="ARBA" id="ARBA00022989"/>
    </source>
</evidence>
<dbReference type="InterPro" id="IPR035921">
    <property type="entry name" value="F/V-ATP_Csub_sf"/>
</dbReference>
<sequence>MTMELALAELASNVLQNGEINEAPFLEGDAAAALAVGLAAIAAGYAERGIGAAAIGAIAEDDDLFVPGLIMTVLPETIVILALVVVFV</sequence>
<organism evidence="7 8">
    <name type="scientific">Halobiforma nitratireducens JCM 10879</name>
    <dbReference type="NCBI Taxonomy" id="1227454"/>
    <lineage>
        <taxon>Archaea</taxon>
        <taxon>Methanobacteriati</taxon>
        <taxon>Methanobacteriota</taxon>
        <taxon>Stenosarchaea group</taxon>
        <taxon>Halobacteria</taxon>
        <taxon>Halobacteriales</taxon>
        <taxon>Natrialbaceae</taxon>
        <taxon>Halobiforma</taxon>
    </lineage>
</organism>
<keyword evidence="4 5" id="KW-0472">Membrane</keyword>
<accession>M0LHV4</accession>
<dbReference type="Pfam" id="PF00137">
    <property type="entry name" value="ATP-synt_C"/>
    <property type="match status" value="1"/>
</dbReference>
<dbReference type="RefSeq" id="WP_006673798.1">
    <property type="nucleotide sequence ID" value="NZ_AOMA01000143.1"/>
</dbReference>
<dbReference type="InterPro" id="IPR002379">
    <property type="entry name" value="ATPase_proteolipid_c-like_dom"/>
</dbReference>
<dbReference type="eggNOG" id="arCOG02455">
    <property type="taxonomic scope" value="Archaea"/>
</dbReference>
<dbReference type="SUPFAM" id="SSF81333">
    <property type="entry name" value="F1F0 ATP synthase subunit C"/>
    <property type="match status" value="1"/>
</dbReference>
<comment type="subcellular location">
    <subcellularLocation>
        <location evidence="1">Membrane</location>
        <topology evidence="1">Multi-pass membrane protein</topology>
    </subcellularLocation>
</comment>
<protein>
    <submittedName>
        <fullName evidence="7">H+transporting two-sector ATPase C subunit</fullName>
    </submittedName>
</protein>
<evidence type="ECO:0000256" key="2">
    <source>
        <dbReference type="ARBA" id="ARBA00022692"/>
    </source>
</evidence>
<reference evidence="7 8" key="1">
    <citation type="journal article" date="2014" name="PLoS Genet.">
        <title>Phylogenetically driven sequencing of extremely halophilic archaea reveals strategies for static and dynamic osmo-response.</title>
        <authorList>
            <person name="Becker E.A."/>
            <person name="Seitzer P.M."/>
            <person name="Tritt A."/>
            <person name="Larsen D."/>
            <person name="Krusor M."/>
            <person name="Yao A.I."/>
            <person name="Wu D."/>
            <person name="Madern D."/>
            <person name="Eisen J.A."/>
            <person name="Darling A.E."/>
            <person name="Facciotti M.T."/>
        </authorList>
    </citation>
    <scope>NUCLEOTIDE SEQUENCE [LARGE SCALE GENOMIC DNA]</scope>
    <source>
        <strain evidence="7 8">JCM 10879</strain>
    </source>
</reference>
<feature type="domain" description="V-ATPase proteolipid subunit C-like" evidence="6">
    <location>
        <begin position="31"/>
        <end position="87"/>
    </location>
</feature>
<feature type="transmembrane region" description="Helical" evidence="5">
    <location>
        <begin position="64"/>
        <end position="87"/>
    </location>
</feature>
<name>M0LHV4_9EURY</name>
<dbReference type="Proteomes" id="UP000011607">
    <property type="component" value="Unassembled WGS sequence"/>
</dbReference>
<evidence type="ECO:0000313" key="8">
    <source>
        <dbReference type="Proteomes" id="UP000011607"/>
    </source>
</evidence>
<evidence type="ECO:0000256" key="1">
    <source>
        <dbReference type="ARBA" id="ARBA00004141"/>
    </source>
</evidence>
<dbReference type="EMBL" id="AOMA01000143">
    <property type="protein sequence ID" value="EMA33212.1"/>
    <property type="molecule type" value="Genomic_DNA"/>
</dbReference>
<keyword evidence="8" id="KW-1185">Reference proteome</keyword>
<comment type="caution">
    <text evidence="7">The sequence shown here is derived from an EMBL/GenBank/DDBJ whole genome shotgun (WGS) entry which is preliminary data.</text>
</comment>
<keyword evidence="2 5" id="KW-0812">Transmembrane</keyword>
<proteinExistence type="predicted"/>
<evidence type="ECO:0000256" key="4">
    <source>
        <dbReference type="ARBA" id="ARBA00023136"/>
    </source>
</evidence>
<dbReference type="AlphaFoldDB" id="M0LHV4"/>
<gene>
    <name evidence="7" type="ORF">C446_14499</name>
</gene>
<dbReference type="GO" id="GO:0033177">
    <property type="term" value="C:proton-transporting two-sector ATPase complex, proton-transporting domain"/>
    <property type="evidence" value="ECO:0007669"/>
    <property type="project" value="InterPro"/>
</dbReference>
<dbReference type="STRING" id="1227454.C446_14499"/>